<keyword evidence="6" id="KW-0598">Phosphotransferase system</keyword>
<evidence type="ECO:0000256" key="1">
    <source>
        <dbReference type="ARBA" id="ARBA00004651"/>
    </source>
</evidence>
<evidence type="ECO:0000313" key="16">
    <source>
        <dbReference type="Proteomes" id="UP001183619"/>
    </source>
</evidence>
<dbReference type="InterPro" id="IPR013013">
    <property type="entry name" value="PTS_EIIC_1"/>
</dbReference>
<dbReference type="PANTHER" id="PTHR30009">
    <property type="entry name" value="CYTOCHROME C-TYPE SYNTHESIS PROTEIN AND PTS TRANSMEMBRANE COMPONENT"/>
    <property type="match status" value="1"/>
</dbReference>
<feature type="transmembrane region" description="Helical" evidence="12">
    <location>
        <begin position="344"/>
        <end position="370"/>
    </location>
</feature>
<keyword evidence="7 12" id="KW-0812">Transmembrane</keyword>
<dbReference type="CDD" id="cd00212">
    <property type="entry name" value="PTS_IIB_glc"/>
    <property type="match status" value="1"/>
</dbReference>
<feature type="transmembrane region" description="Helical" evidence="12">
    <location>
        <begin position="128"/>
        <end position="148"/>
    </location>
</feature>
<comment type="subcellular location">
    <subcellularLocation>
        <location evidence="1">Cell membrane</location>
        <topology evidence="1">Multi-pass membrane protein</topology>
    </subcellularLocation>
</comment>
<keyword evidence="2" id="KW-0813">Transport</keyword>
<name>A0ABU2B5A7_9CORY</name>
<dbReference type="InterPro" id="IPR001996">
    <property type="entry name" value="PTS_IIB_1"/>
</dbReference>
<evidence type="ECO:0000256" key="9">
    <source>
        <dbReference type="ARBA" id="ARBA00022989"/>
    </source>
</evidence>
<proteinExistence type="predicted"/>
<dbReference type="InterPro" id="IPR036878">
    <property type="entry name" value="Glu_permease_IIB"/>
</dbReference>
<dbReference type="Proteomes" id="UP001183619">
    <property type="component" value="Unassembled WGS sequence"/>
</dbReference>
<evidence type="ECO:0000256" key="11">
    <source>
        <dbReference type="PROSITE-ProRule" id="PRU00421"/>
    </source>
</evidence>
<comment type="caution">
    <text evidence="15">The sequence shown here is derived from an EMBL/GenBank/DDBJ whole genome shotgun (WGS) entry which is preliminary data.</text>
</comment>
<feature type="transmembrane region" description="Helical" evidence="12">
    <location>
        <begin position="313"/>
        <end position="332"/>
    </location>
</feature>
<dbReference type="SUPFAM" id="SSF55604">
    <property type="entry name" value="Glucose permease domain IIB"/>
    <property type="match status" value="1"/>
</dbReference>
<dbReference type="PANTHER" id="PTHR30009:SF4">
    <property type="entry name" value="PTS SYSTEM N-ACETYLGLUCOSAMINE-SPECIFIC EIICBA COMPONENT"/>
    <property type="match status" value="1"/>
</dbReference>
<keyword evidence="3" id="KW-1003">Cell membrane</keyword>
<keyword evidence="9 12" id="KW-1133">Transmembrane helix</keyword>
<evidence type="ECO:0000256" key="3">
    <source>
        <dbReference type="ARBA" id="ARBA00022475"/>
    </source>
</evidence>
<evidence type="ECO:0000256" key="2">
    <source>
        <dbReference type="ARBA" id="ARBA00022448"/>
    </source>
</evidence>
<dbReference type="Pfam" id="PF02378">
    <property type="entry name" value="PTS_EIIC"/>
    <property type="match status" value="1"/>
</dbReference>
<feature type="transmembrane region" description="Helical" evidence="12">
    <location>
        <begin position="56"/>
        <end position="75"/>
    </location>
</feature>
<evidence type="ECO:0000256" key="12">
    <source>
        <dbReference type="SAM" id="Phobius"/>
    </source>
</evidence>
<feature type="active site" description="Phosphocysteine intermediate; for EIIB activity" evidence="11">
    <location>
        <position position="463"/>
    </location>
</feature>
<keyword evidence="8" id="KW-0418">Kinase</keyword>
<dbReference type="EMBL" id="JAVDYF010000001">
    <property type="protein sequence ID" value="MDR7353793.1"/>
    <property type="molecule type" value="Genomic_DNA"/>
</dbReference>
<dbReference type="PROSITE" id="PS51103">
    <property type="entry name" value="PTS_EIIC_TYPE_1"/>
    <property type="match status" value="1"/>
</dbReference>
<gene>
    <name evidence="15" type="ORF">J2S37_000331</name>
</gene>
<evidence type="ECO:0000256" key="7">
    <source>
        <dbReference type="ARBA" id="ARBA00022692"/>
    </source>
</evidence>
<dbReference type="PROSITE" id="PS01035">
    <property type="entry name" value="PTS_EIIB_TYPE_1_CYS"/>
    <property type="match status" value="1"/>
</dbReference>
<evidence type="ECO:0000259" key="13">
    <source>
        <dbReference type="PROSITE" id="PS51098"/>
    </source>
</evidence>
<evidence type="ECO:0000256" key="8">
    <source>
        <dbReference type="ARBA" id="ARBA00022777"/>
    </source>
</evidence>
<protein>
    <submittedName>
        <fullName evidence="15">PTS system N-acetylglucosamine-specific IIC component</fullName>
    </submittedName>
</protein>
<dbReference type="InterPro" id="IPR018113">
    <property type="entry name" value="PTrfase_EIIB_Cys"/>
</dbReference>
<evidence type="ECO:0000259" key="14">
    <source>
        <dbReference type="PROSITE" id="PS51103"/>
    </source>
</evidence>
<feature type="domain" description="PTS EIIB type-1" evidence="13">
    <location>
        <begin position="441"/>
        <end position="523"/>
    </location>
</feature>
<feature type="transmembrane region" description="Helical" evidence="12">
    <location>
        <begin position="168"/>
        <end position="188"/>
    </location>
</feature>
<dbReference type="NCBIfam" id="TIGR01998">
    <property type="entry name" value="PTS-II-BC-nag"/>
    <property type="match status" value="1"/>
</dbReference>
<evidence type="ECO:0000313" key="15">
    <source>
        <dbReference type="EMBL" id="MDR7353793.1"/>
    </source>
</evidence>
<accession>A0ABU2B5A7</accession>
<feature type="domain" description="PTS EIIC type-1" evidence="14">
    <location>
        <begin position="3"/>
        <end position="424"/>
    </location>
</feature>
<dbReference type="Pfam" id="PF00367">
    <property type="entry name" value="PTS_EIIB"/>
    <property type="match status" value="1"/>
</dbReference>
<keyword evidence="10 12" id="KW-0472">Membrane</keyword>
<feature type="transmembrane region" description="Helical" evidence="12">
    <location>
        <begin position="390"/>
        <end position="412"/>
    </location>
</feature>
<dbReference type="InterPro" id="IPR003352">
    <property type="entry name" value="PTS_EIIC"/>
</dbReference>
<dbReference type="Gene3D" id="3.30.1360.60">
    <property type="entry name" value="Glucose permease domain IIB"/>
    <property type="match status" value="1"/>
</dbReference>
<keyword evidence="5" id="KW-0808">Transferase</keyword>
<dbReference type="InterPro" id="IPR050429">
    <property type="entry name" value="PTS_Glucose_EIICBA"/>
</dbReference>
<evidence type="ECO:0000256" key="5">
    <source>
        <dbReference type="ARBA" id="ARBA00022679"/>
    </source>
</evidence>
<dbReference type="PROSITE" id="PS51098">
    <property type="entry name" value="PTS_EIIB_TYPE_1"/>
    <property type="match status" value="1"/>
</dbReference>
<dbReference type="NCBIfam" id="TIGR00826">
    <property type="entry name" value="EIIB_glc"/>
    <property type="match status" value="1"/>
</dbReference>
<sequence>MKDKVVGGLQSLAKALMGAVAVLPVAALLVGIGYRIDPEGWGANSLFADLLIKSGLAVLENLGLIFAVAIAFGLAKDKNGAAALSGMIGFLTVTKLLNADAVAGYRGIDVESLEGQQLLEWAAQGWKAVGNGNVLFGILIGILAAWTYNRFESTKLPDFLAFFSGRRLVPILVSFFAMILSAVLFVLWPFVYGVLFNFGEAIQGMGAIGAGIYGFFNRLLIPTGLHHALNSIFWFDVIGINDIGNFLKGGETIAAAAAATDQASCPGTWTGSTCEVIGVVGRYQAGFFPVMMFGLPGAALAMFLRARPERRKVVGSLMLAGALASFATGVTEPLEFSFMFVAPLLYLVHALLTGLAVGIAAAMGWTAGFGFSAGAFDMSLSTGNPIANQWWMLLVMGAVYFALYFGIFYALIGALNLRTPGRDDESDDAADAVVVSDESVSGVARQIIAGLGGAANISSIDYCATRLRVLVNDYVKVSEKEIKKAGVAGVIRPSQTAVQVVIGPNVQFVYDEVVRQLSGAAVAFEGEKAE</sequence>
<organism evidence="15 16">
    <name type="scientific">Corynebacterium felinum</name>
    <dbReference type="NCBI Taxonomy" id="131318"/>
    <lineage>
        <taxon>Bacteria</taxon>
        <taxon>Bacillati</taxon>
        <taxon>Actinomycetota</taxon>
        <taxon>Actinomycetes</taxon>
        <taxon>Mycobacteriales</taxon>
        <taxon>Corynebacteriaceae</taxon>
        <taxon>Corynebacterium</taxon>
    </lineage>
</organism>
<reference evidence="15 16" key="1">
    <citation type="submission" date="2023-07" db="EMBL/GenBank/DDBJ databases">
        <title>Sequencing the genomes of 1000 actinobacteria strains.</title>
        <authorList>
            <person name="Klenk H.-P."/>
        </authorList>
    </citation>
    <scope>NUCLEOTIDE SEQUENCE [LARGE SCALE GENOMIC DNA]</scope>
    <source>
        <strain evidence="15 16">DSM 44508</strain>
    </source>
</reference>
<feature type="transmembrane region" description="Helical" evidence="12">
    <location>
        <begin position="12"/>
        <end position="36"/>
    </location>
</feature>
<keyword evidence="16" id="KW-1185">Reference proteome</keyword>
<keyword evidence="4" id="KW-0762">Sugar transport</keyword>
<evidence type="ECO:0000256" key="4">
    <source>
        <dbReference type="ARBA" id="ARBA00022597"/>
    </source>
</evidence>
<evidence type="ECO:0000256" key="6">
    <source>
        <dbReference type="ARBA" id="ARBA00022683"/>
    </source>
</evidence>
<dbReference type="InterPro" id="IPR010974">
    <property type="entry name" value="PTS_IIBC_nag"/>
</dbReference>
<evidence type="ECO:0000256" key="10">
    <source>
        <dbReference type="ARBA" id="ARBA00023136"/>
    </source>
</evidence>
<feature type="transmembrane region" description="Helical" evidence="12">
    <location>
        <begin position="287"/>
        <end position="307"/>
    </location>
</feature>
<feature type="transmembrane region" description="Helical" evidence="12">
    <location>
        <begin position="194"/>
        <end position="216"/>
    </location>
</feature>